<dbReference type="OrthoDB" id="1896231at2"/>
<name>A0A9Q9MMC2_9ACTN</name>
<evidence type="ECO:0000313" key="2">
    <source>
        <dbReference type="Proteomes" id="UP001058003"/>
    </source>
</evidence>
<gene>
    <name evidence="1" type="ORF">Daura_18445</name>
</gene>
<dbReference type="RefSeq" id="WP_033360176.1">
    <property type="nucleotide sequence ID" value="NZ_CP073767.1"/>
</dbReference>
<sequence length="199" mass="20813">MDTAPAPPGWTVTLVCGASGVGKSRVAAALARRYGVPLAEVDDLVTAVKALTTPEQAPTLHRWDTDASARDWTAARVVEHTIEVAHLLRPGIEAVVADHVAAAAPVVMEGDYLLPDVVAGFDGDVRAVLVSEPDEAQIVANLLAREPAAAAQRARAAVSARFDAELRARAACAGVPVVPARPWPGNVERADAALRQVTR</sequence>
<dbReference type="Proteomes" id="UP001058003">
    <property type="component" value="Chromosome"/>
</dbReference>
<dbReference type="InterPro" id="IPR027417">
    <property type="entry name" value="P-loop_NTPase"/>
</dbReference>
<reference evidence="1" key="1">
    <citation type="submission" date="2021-04" db="EMBL/GenBank/DDBJ databases">
        <title>Dactylosporangium aurantiacum NRRL B-8018 full assembly.</title>
        <authorList>
            <person name="Hartkoorn R.C."/>
            <person name="Beaudoing E."/>
            <person name="Hot D."/>
        </authorList>
    </citation>
    <scope>NUCLEOTIDE SEQUENCE</scope>
    <source>
        <strain evidence="1">NRRL B-8018</strain>
    </source>
</reference>
<accession>A0A9Q9MMC2</accession>
<evidence type="ECO:0000313" key="1">
    <source>
        <dbReference type="EMBL" id="UWZ57971.1"/>
    </source>
</evidence>
<evidence type="ECO:0008006" key="3">
    <source>
        <dbReference type="Google" id="ProtNLM"/>
    </source>
</evidence>
<dbReference type="Pfam" id="PF13671">
    <property type="entry name" value="AAA_33"/>
    <property type="match status" value="1"/>
</dbReference>
<dbReference type="EMBL" id="CP073767">
    <property type="protein sequence ID" value="UWZ57971.1"/>
    <property type="molecule type" value="Genomic_DNA"/>
</dbReference>
<dbReference type="Gene3D" id="3.40.50.300">
    <property type="entry name" value="P-loop containing nucleotide triphosphate hydrolases"/>
    <property type="match status" value="1"/>
</dbReference>
<keyword evidence="2" id="KW-1185">Reference proteome</keyword>
<dbReference type="KEGG" id="daur:Daura_18445"/>
<proteinExistence type="predicted"/>
<dbReference type="SUPFAM" id="SSF52540">
    <property type="entry name" value="P-loop containing nucleoside triphosphate hydrolases"/>
    <property type="match status" value="1"/>
</dbReference>
<protein>
    <recommendedName>
        <fullName evidence="3">2-phosphoglycerate kinase</fullName>
    </recommendedName>
</protein>
<organism evidence="1 2">
    <name type="scientific">Dactylosporangium aurantiacum</name>
    <dbReference type="NCBI Taxonomy" id="35754"/>
    <lineage>
        <taxon>Bacteria</taxon>
        <taxon>Bacillati</taxon>
        <taxon>Actinomycetota</taxon>
        <taxon>Actinomycetes</taxon>
        <taxon>Micromonosporales</taxon>
        <taxon>Micromonosporaceae</taxon>
        <taxon>Dactylosporangium</taxon>
    </lineage>
</organism>
<dbReference type="AlphaFoldDB" id="A0A9Q9MMC2"/>